<evidence type="ECO:0000313" key="1">
    <source>
        <dbReference type="EMBL" id="KAF6207989.1"/>
    </source>
</evidence>
<proteinExistence type="predicted"/>
<dbReference type="Proteomes" id="UP000466442">
    <property type="component" value="Unassembled WGS sequence"/>
</dbReference>
<dbReference type="AlphaFoldDB" id="A0A6A4K5I9"/>
<evidence type="ECO:0000313" key="2">
    <source>
        <dbReference type="Proteomes" id="UP000466442"/>
    </source>
</evidence>
<reference evidence="1" key="1">
    <citation type="journal article" date="2021" name="Mol. Ecol. Resour.">
        <title>Apolygus lucorum genome provides insights into omnivorousness and mesophyll feeding.</title>
        <authorList>
            <person name="Liu Y."/>
            <person name="Liu H."/>
            <person name="Wang H."/>
            <person name="Huang T."/>
            <person name="Liu B."/>
            <person name="Yang B."/>
            <person name="Yin L."/>
            <person name="Li B."/>
            <person name="Zhang Y."/>
            <person name="Zhang S."/>
            <person name="Jiang F."/>
            <person name="Zhang X."/>
            <person name="Ren Y."/>
            <person name="Wang B."/>
            <person name="Wang S."/>
            <person name="Lu Y."/>
            <person name="Wu K."/>
            <person name="Fan W."/>
            <person name="Wang G."/>
        </authorList>
    </citation>
    <scope>NUCLEOTIDE SEQUENCE</scope>
    <source>
        <strain evidence="1">12Hb</strain>
    </source>
</reference>
<name>A0A6A4K5I9_APOLU</name>
<gene>
    <name evidence="1" type="ORF">GE061_016438</name>
</gene>
<organism evidence="1 2">
    <name type="scientific">Apolygus lucorum</name>
    <name type="common">Small green plant bug</name>
    <name type="synonym">Lygocoris lucorum</name>
    <dbReference type="NCBI Taxonomy" id="248454"/>
    <lineage>
        <taxon>Eukaryota</taxon>
        <taxon>Metazoa</taxon>
        <taxon>Ecdysozoa</taxon>
        <taxon>Arthropoda</taxon>
        <taxon>Hexapoda</taxon>
        <taxon>Insecta</taxon>
        <taxon>Pterygota</taxon>
        <taxon>Neoptera</taxon>
        <taxon>Paraneoptera</taxon>
        <taxon>Hemiptera</taxon>
        <taxon>Heteroptera</taxon>
        <taxon>Panheteroptera</taxon>
        <taxon>Cimicomorpha</taxon>
        <taxon>Miridae</taxon>
        <taxon>Mirini</taxon>
        <taxon>Apolygus</taxon>
    </lineage>
</organism>
<accession>A0A6A4K5I9</accession>
<comment type="caution">
    <text evidence="1">The sequence shown here is derived from an EMBL/GenBank/DDBJ whole genome shotgun (WGS) entry which is preliminary data.</text>
</comment>
<sequence>MMVQIRLGWSLPLAIKRKERASNIIRQSICNAEFQTSNRETPYFFAVGQNMEYSFYGAIVFSVAVASSSFMLLFHILVENGMVE</sequence>
<keyword evidence="2" id="KW-1185">Reference proteome</keyword>
<dbReference type="EMBL" id="WIXP02000007">
    <property type="protein sequence ID" value="KAF6207989.1"/>
    <property type="molecule type" value="Genomic_DNA"/>
</dbReference>
<protein>
    <submittedName>
        <fullName evidence="1">Uncharacterized protein</fullName>
    </submittedName>
</protein>